<evidence type="ECO:0000313" key="2">
    <source>
        <dbReference type="EMBL" id="GLB38583.1"/>
    </source>
</evidence>
<comment type="caution">
    <text evidence="2">The sequence shown here is derived from an EMBL/GenBank/DDBJ whole genome shotgun (WGS) entry which is preliminary data.</text>
</comment>
<protein>
    <submittedName>
        <fullName evidence="2">Uncharacterized protein</fullName>
    </submittedName>
</protein>
<keyword evidence="3" id="KW-1185">Reference proteome</keyword>
<dbReference type="OrthoDB" id="3232239at2759"/>
<dbReference type="EMBL" id="BRPK01000005">
    <property type="protein sequence ID" value="GLB38583.1"/>
    <property type="molecule type" value="Genomic_DNA"/>
</dbReference>
<accession>A0A9P3PNA9</accession>
<feature type="region of interest" description="Disordered" evidence="1">
    <location>
        <begin position="332"/>
        <end position="354"/>
    </location>
</feature>
<dbReference type="Proteomes" id="UP001063166">
    <property type="component" value="Unassembled WGS sequence"/>
</dbReference>
<reference evidence="2" key="1">
    <citation type="submission" date="2022-07" db="EMBL/GenBank/DDBJ databases">
        <title>The genome of Lyophyllum shimeji provides insight into the initial evolution of ectomycorrhizal fungal genome.</title>
        <authorList>
            <person name="Kobayashi Y."/>
            <person name="Shibata T."/>
            <person name="Hirakawa H."/>
            <person name="Shigenobu S."/>
            <person name="Nishiyama T."/>
            <person name="Yamada A."/>
            <person name="Hasebe M."/>
            <person name="Kawaguchi M."/>
        </authorList>
    </citation>
    <scope>NUCLEOTIDE SEQUENCE</scope>
    <source>
        <strain evidence="2">AT787</strain>
    </source>
</reference>
<evidence type="ECO:0000313" key="3">
    <source>
        <dbReference type="Proteomes" id="UP001063166"/>
    </source>
</evidence>
<feature type="compositionally biased region" description="Polar residues" evidence="1">
    <location>
        <begin position="343"/>
        <end position="354"/>
    </location>
</feature>
<dbReference type="AlphaFoldDB" id="A0A9P3PNA9"/>
<proteinExistence type="predicted"/>
<name>A0A9P3PNA9_LYOSH</name>
<sequence length="354" mass="38543">MFDLGLAASGDIISGVQLCSFLLFLFCFKKKLRLGILPFAVTPTTPHEISASTPSRSCPHFDIEIRHLVSSRPTHVASIVEIDSQALQNLRRLKKLVPIGHPLAMMHPIHTWILDGCTADLEIFQNSVFPPSAIVSFLSRQTNLRHWKQNGVFQGGAIADTALPHLAVLDVHASTLAAFRTPRPLVRIRVKIDDDARDGACERGAIEALSRFGSTLSALHMEYSSTEPPNLTLAEVLGLLAKATPNLKLLVYTTKLACSIRDPSSKDCSEPLSRFPKLKVVVIQLQPHSSTAQDGNVMGERALDQCPWHMEGHVTDEDAGASVSSIGGELTSVFGTSDDETQGQHNKFTSLQSV</sequence>
<gene>
    <name evidence="2" type="ORF">LshimejAT787_0504480</name>
</gene>
<organism evidence="2 3">
    <name type="scientific">Lyophyllum shimeji</name>
    <name type="common">Hon-shimeji</name>
    <name type="synonym">Tricholoma shimeji</name>
    <dbReference type="NCBI Taxonomy" id="47721"/>
    <lineage>
        <taxon>Eukaryota</taxon>
        <taxon>Fungi</taxon>
        <taxon>Dikarya</taxon>
        <taxon>Basidiomycota</taxon>
        <taxon>Agaricomycotina</taxon>
        <taxon>Agaricomycetes</taxon>
        <taxon>Agaricomycetidae</taxon>
        <taxon>Agaricales</taxon>
        <taxon>Tricholomatineae</taxon>
        <taxon>Lyophyllaceae</taxon>
        <taxon>Lyophyllum</taxon>
    </lineage>
</organism>
<evidence type="ECO:0000256" key="1">
    <source>
        <dbReference type="SAM" id="MobiDB-lite"/>
    </source>
</evidence>